<evidence type="ECO:0000313" key="2">
    <source>
        <dbReference type="Proteomes" id="UP000828941"/>
    </source>
</evidence>
<organism evidence="1 2">
    <name type="scientific">Bauhinia variegata</name>
    <name type="common">Purple orchid tree</name>
    <name type="synonym">Phanera variegata</name>
    <dbReference type="NCBI Taxonomy" id="167791"/>
    <lineage>
        <taxon>Eukaryota</taxon>
        <taxon>Viridiplantae</taxon>
        <taxon>Streptophyta</taxon>
        <taxon>Embryophyta</taxon>
        <taxon>Tracheophyta</taxon>
        <taxon>Spermatophyta</taxon>
        <taxon>Magnoliopsida</taxon>
        <taxon>eudicotyledons</taxon>
        <taxon>Gunneridae</taxon>
        <taxon>Pentapetalae</taxon>
        <taxon>rosids</taxon>
        <taxon>fabids</taxon>
        <taxon>Fabales</taxon>
        <taxon>Fabaceae</taxon>
        <taxon>Cercidoideae</taxon>
        <taxon>Cercideae</taxon>
        <taxon>Bauhiniinae</taxon>
        <taxon>Bauhinia</taxon>
    </lineage>
</organism>
<proteinExistence type="predicted"/>
<protein>
    <submittedName>
        <fullName evidence="1">Uncharacterized protein</fullName>
    </submittedName>
</protein>
<gene>
    <name evidence="1" type="ORF">L6164_036107</name>
</gene>
<keyword evidence="2" id="KW-1185">Reference proteome</keyword>
<reference evidence="1 2" key="1">
    <citation type="journal article" date="2022" name="DNA Res.">
        <title>Chromosomal-level genome assembly of the orchid tree Bauhinia variegata (Leguminosae; Cercidoideae) supports the allotetraploid origin hypothesis of Bauhinia.</title>
        <authorList>
            <person name="Zhong Y."/>
            <person name="Chen Y."/>
            <person name="Zheng D."/>
            <person name="Pang J."/>
            <person name="Liu Y."/>
            <person name="Luo S."/>
            <person name="Meng S."/>
            <person name="Qian L."/>
            <person name="Wei D."/>
            <person name="Dai S."/>
            <person name="Zhou R."/>
        </authorList>
    </citation>
    <scope>NUCLEOTIDE SEQUENCE [LARGE SCALE GENOMIC DNA]</scope>
    <source>
        <strain evidence="1">BV-YZ2020</strain>
    </source>
</reference>
<accession>A0ACB9KFY8</accession>
<dbReference type="EMBL" id="CM039439">
    <property type="protein sequence ID" value="KAI4296123.1"/>
    <property type="molecule type" value="Genomic_DNA"/>
</dbReference>
<comment type="caution">
    <text evidence="1">The sequence shown here is derived from an EMBL/GenBank/DDBJ whole genome shotgun (WGS) entry which is preliminary data.</text>
</comment>
<evidence type="ECO:0000313" key="1">
    <source>
        <dbReference type="EMBL" id="KAI4296123.1"/>
    </source>
</evidence>
<sequence length="964" mass="105883">MTRVQPSNARLGHQMTFSCQQTECLLTRFASHTAAAETAPNDFSALSSLKDTWKNTPPDWEGSDPCGDGWDGIKCTKSRVTSITLSGVGLTGQLTGDIGSLTELNILDLSYNKGLTGPLPASIGSLKMLNTLILVGCDFTGSIPDEIGNLRQLVYLSLNSNRFSGPIPRSIGNLSKLYWLDLADNQLDGIIPVSSGTNPGLDMLNHTKHFHFGKNKLTGNIPPELFSSDMALIHVLFESNQLSGSIPSTLGNVTTLEVVRLDNNSLTGRVPENLNNLNHVRELFLSNNKLSGPLPDLSKMNSLNYLDMSNNGFEQSDFPLWLTTLQSLTTIMMENTQLQGEVPSSLFSLANLQTVVLKNNELNGTLDVRTSKGGKLRRIDLQNNHISELKPQDEPSGVTIILVKNLICEDTEAADAAYCKIPQPNVSNPILQNNCQPISCNKPDQVSSPNCVCAYPYTGAFSFRAPSFSDLGNGTYFLILRDSLMKSFAAQLLPVDSVSLSNPTRDSYHYLILNLSVFPSSQEQFNRTGISSIGFLLSNQTFKPPKEFGPFVFKGDPYRYFEDNSESSKSLNMGIIIGAVVGGSVLLVLLVLAGVYAFCQKRRADRAIGQSNPFGRWDTKESNSGIPQLKATKKFSFQELQKCTKNFSRENDIGTGGYGKVYLGTLPSGQRIAIKRAQKESKQGQLEFKAEIELLSRVHHKNLVSLVGFCFEREEQMLVYEYVPKGSLKDAISGKSGIRLDWIRRLKVALGAARGLAYLHELADPPIIHRDIKSNNILLDERLNAKVSDFGLSKPMLDSEKDHITTQVKGTMGYLDPEYYMSQQLTEKSDVYSFGVLMLELITARKPIERGKYIVKLVRNAIDKSKELYGLHELVDSAIGLGSTLMGFEKFVDLAMSCLQEAGPDRPKMSDAVKEIESILLLAGSNPNAESASTSASFEELSKGSSHHPYGNDSFDCSTSTSKN</sequence>
<name>A0ACB9KFY8_BAUVA</name>
<dbReference type="Proteomes" id="UP000828941">
    <property type="component" value="Chromosome 14"/>
</dbReference>